<reference evidence="4" key="1">
    <citation type="submission" date="2016-06" db="EMBL/GenBank/DDBJ databases">
        <authorList>
            <person name="Varghese N."/>
            <person name="Submissions Spin"/>
        </authorList>
    </citation>
    <scope>NUCLEOTIDE SEQUENCE [LARGE SCALE GENOMIC DNA]</scope>
    <source>
        <strain evidence="4">DSM 44875</strain>
    </source>
</reference>
<evidence type="ECO:0000256" key="1">
    <source>
        <dbReference type="SAM" id="Phobius"/>
    </source>
</evidence>
<feature type="domain" description="Outer membrane channel protein CpnT-like N-terminal" evidence="2">
    <location>
        <begin position="17"/>
        <end position="137"/>
    </location>
</feature>
<dbReference type="Pfam" id="PF25547">
    <property type="entry name" value="WXG100_2"/>
    <property type="match status" value="1"/>
</dbReference>
<gene>
    <name evidence="3" type="ORF">GA0070607_0464</name>
</gene>
<feature type="transmembrane region" description="Helical" evidence="1">
    <location>
        <begin position="141"/>
        <end position="162"/>
    </location>
</feature>
<keyword evidence="1" id="KW-0472">Membrane</keyword>
<evidence type="ECO:0000313" key="3">
    <source>
        <dbReference type="EMBL" id="SCE69459.1"/>
    </source>
</evidence>
<dbReference type="InterPro" id="IPR057746">
    <property type="entry name" value="CpnT-like_N"/>
</dbReference>
<feature type="transmembrane region" description="Helical" evidence="1">
    <location>
        <begin position="88"/>
        <end position="107"/>
    </location>
</feature>
<evidence type="ECO:0000313" key="4">
    <source>
        <dbReference type="Proteomes" id="UP000198243"/>
    </source>
</evidence>
<feature type="transmembrane region" description="Helical" evidence="1">
    <location>
        <begin position="114"/>
        <end position="135"/>
    </location>
</feature>
<keyword evidence="4" id="KW-1185">Reference proteome</keyword>
<accession>A0A1C4UCU7</accession>
<keyword evidence="1" id="KW-1133">Transmembrane helix</keyword>
<keyword evidence="1" id="KW-0812">Transmembrane</keyword>
<dbReference type="EMBL" id="LT607412">
    <property type="protein sequence ID" value="SCE69459.1"/>
    <property type="molecule type" value="Genomic_DNA"/>
</dbReference>
<sequence>MGLQLPGELVSLLGMLGYSWPEADEEKLFELGQHWLGLAATVQAVGDDAQRTGEAVWTANSGQAVSAFQARWSGAEAPVTNLADGVTAAQGVAIGLFVAAGVILTLKISVIVQLVILAVQIAQAIATAVATFGASLLEIPIFKMITSLIIDQLLGLAVGALLNG</sequence>
<evidence type="ECO:0000259" key="2">
    <source>
        <dbReference type="Pfam" id="PF25547"/>
    </source>
</evidence>
<dbReference type="OrthoDB" id="2677932at2"/>
<name>A0A1C4UCU7_9ACTN</name>
<dbReference type="AlphaFoldDB" id="A0A1C4UCU7"/>
<organism evidence="3 4">
    <name type="scientific">Micromonospora coriariae</name>
    <dbReference type="NCBI Taxonomy" id="285665"/>
    <lineage>
        <taxon>Bacteria</taxon>
        <taxon>Bacillati</taxon>
        <taxon>Actinomycetota</taxon>
        <taxon>Actinomycetes</taxon>
        <taxon>Micromonosporales</taxon>
        <taxon>Micromonosporaceae</taxon>
        <taxon>Micromonospora</taxon>
    </lineage>
</organism>
<proteinExistence type="predicted"/>
<protein>
    <recommendedName>
        <fullName evidence="2">Outer membrane channel protein CpnT-like N-terminal domain-containing protein</fullName>
    </recommendedName>
</protein>
<dbReference type="Proteomes" id="UP000198243">
    <property type="component" value="Chromosome I"/>
</dbReference>
<dbReference type="RefSeq" id="WP_089016670.1">
    <property type="nucleotide sequence ID" value="NZ_LT607412.1"/>
</dbReference>